<dbReference type="STRING" id="1612624.ADU59_20710"/>
<feature type="transmembrane region" description="Helical" evidence="8">
    <location>
        <begin position="190"/>
        <end position="217"/>
    </location>
</feature>
<name>A0A1C7NXJ6_9HYPH</name>
<dbReference type="SUPFAM" id="SSF161098">
    <property type="entry name" value="MetI-like"/>
    <property type="match status" value="1"/>
</dbReference>
<evidence type="ECO:0000256" key="5">
    <source>
        <dbReference type="ARBA" id="ARBA00022692"/>
    </source>
</evidence>
<comment type="similarity">
    <text evidence="2">Belongs to the binding-protein-dependent transport system permease family. HisMQ subfamily.</text>
</comment>
<gene>
    <name evidence="10" type="ORF">ADU59_20710</name>
</gene>
<keyword evidence="5 8" id="KW-0812">Transmembrane</keyword>
<reference evidence="10 11" key="1">
    <citation type="journal article" date="2016" name="Syst. Appl. Microbiol.">
        <title>Pararhizobium polonicum sp. nov. isolated from tumors on stone fruit rootstocks.</title>
        <authorList>
            <person name="Pulawska J."/>
            <person name="Kuzmanovic N."/>
            <person name="Willems A."/>
            <person name="Pothier J.F."/>
        </authorList>
    </citation>
    <scope>NUCLEOTIDE SEQUENCE [LARGE SCALE GENOMIC DNA]</scope>
    <source>
        <strain evidence="10 11">F5.1</strain>
    </source>
</reference>
<dbReference type="GO" id="GO:0022857">
    <property type="term" value="F:transmembrane transporter activity"/>
    <property type="evidence" value="ECO:0007669"/>
    <property type="project" value="InterPro"/>
</dbReference>
<dbReference type="CDD" id="cd06261">
    <property type="entry name" value="TM_PBP2"/>
    <property type="match status" value="1"/>
</dbReference>
<dbReference type="Proteomes" id="UP000093111">
    <property type="component" value="Unassembled WGS sequence"/>
</dbReference>
<evidence type="ECO:0000256" key="3">
    <source>
        <dbReference type="ARBA" id="ARBA00022448"/>
    </source>
</evidence>
<dbReference type="OrthoDB" id="7341446at2"/>
<keyword evidence="4" id="KW-1003">Cell membrane</keyword>
<dbReference type="Gene3D" id="1.10.3720.10">
    <property type="entry name" value="MetI-like"/>
    <property type="match status" value="1"/>
</dbReference>
<dbReference type="AlphaFoldDB" id="A0A1C7NXJ6"/>
<proteinExistence type="inferred from homology"/>
<dbReference type="PATRIC" id="fig|1612624.7.peg.6120"/>
<dbReference type="InterPro" id="IPR035906">
    <property type="entry name" value="MetI-like_sf"/>
</dbReference>
<keyword evidence="11" id="KW-1185">Reference proteome</keyword>
<sequence>MSYHFEFNWLAQYYPEIVKGIGVTLQLILIGAVLGIALGIACAWARALGPAWLKPIVATYVELIRNTPFLIQLFFIFFGLPSLGLQLGELQAANIAMVVNLGAYSCEIIRAGIQSTPKGQFEAGASLAMTPFETFRHVVLVPSLQRIWPALSSQVVIVMLGSSVVSQIAAEDLTFAANFIQSRTFRAFEAYMVSTVIYLVLAILLRQVLAVIGSFIFPRRTAQ</sequence>
<dbReference type="EMBL" id="LGLV01000013">
    <property type="protein sequence ID" value="OBZ93748.1"/>
    <property type="molecule type" value="Genomic_DNA"/>
</dbReference>
<feature type="transmembrane region" description="Helical" evidence="8">
    <location>
        <begin position="69"/>
        <end position="87"/>
    </location>
</feature>
<dbReference type="InterPro" id="IPR010065">
    <property type="entry name" value="AA_ABC_transptr_permease_3TM"/>
</dbReference>
<keyword evidence="6 8" id="KW-1133">Transmembrane helix</keyword>
<dbReference type="InterPro" id="IPR043429">
    <property type="entry name" value="ArtM/GltK/GlnP/TcyL/YhdX-like"/>
</dbReference>
<keyword evidence="7 8" id="KW-0472">Membrane</keyword>
<evidence type="ECO:0000256" key="4">
    <source>
        <dbReference type="ARBA" id="ARBA00022475"/>
    </source>
</evidence>
<keyword evidence="3 8" id="KW-0813">Transport</keyword>
<dbReference type="PANTHER" id="PTHR30614:SF35">
    <property type="entry name" value="ABC TRANSPORTER PERMEASE PROTEIN"/>
    <property type="match status" value="1"/>
</dbReference>
<protein>
    <submittedName>
        <fullName evidence="10">Polar amino acid ABC transporter permease</fullName>
    </submittedName>
</protein>
<comment type="caution">
    <text evidence="10">The sequence shown here is derived from an EMBL/GenBank/DDBJ whole genome shotgun (WGS) entry which is preliminary data.</text>
</comment>
<dbReference type="PANTHER" id="PTHR30614">
    <property type="entry name" value="MEMBRANE COMPONENT OF AMINO ACID ABC TRANSPORTER"/>
    <property type="match status" value="1"/>
</dbReference>
<dbReference type="GO" id="GO:0006865">
    <property type="term" value="P:amino acid transport"/>
    <property type="evidence" value="ECO:0007669"/>
    <property type="project" value="TreeGrafter"/>
</dbReference>
<dbReference type="NCBIfam" id="TIGR01726">
    <property type="entry name" value="HEQRo_perm_3TM"/>
    <property type="match status" value="1"/>
</dbReference>
<dbReference type="PROSITE" id="PS50928">
    <property type="entry name" value="ABC_TM1"/>
    <property type="match status" value="1"/>
</dbReference>
<evidence type="ECO:0000256" key="6">
    <source>
        <dbReference type="ARBA" id="ARBA00022989"/>
    </source>
</evidence>
<dbReference type="Pfam" id="PF00528">
    <property type="entry name" value="BPD_transp_1"/>
    <property type="match status" value="1"/>
</dbReference>
<evidence type="ECO:0000313" key="11">
    <source>
        <dbReference type="Proteomes" id="UP000093111"/>
    </source>
</evidence>
<organism evidence="10 11">
    <name type="scientific">Pararhizobium polonicum</name>
    <dbReference type="NCBI Taxonomy" id="1612624"/>
    <lineage>
        <taxon>Bacteria</taxon>
        <taxon>Pseudomonadati</taxon>
        <taxon>Pseudomonadota</taxon>
        <taxon>Alphaproteobacteria</taxon>
        <taxon>Hyphomicrobiales</taxon>
        <taxon>Rhizobiaceae</taxon>
        <taxon>Rhizobium/Agrobacterium group</taxon>
        <taxon>Pararhizobium</taxon>
    </lineage>
</organism>
<evidence type="ECO:0000256" key="2">
    <source>
        <dbReference type="ARBA" id="ARBA00010072"/>
    </source>
</evidence>
<accession>A0A1C7NXJ6</accession>
<dbReference type="InterPro" id="IPR000515">
    <property type="entry name" value="MetI-like"/>
</dbReference>
<evidence type="ECO:0000256" key="7">
    <source>
        <dbReference type="ARBA" id="ARBA00023136"/>
    </source>
</evidence>
<feature type="transmembrane region" description="Helical" evidence="8">
    <location>
        <begin position="21"/>
        <end position="49"/>
    </location>
</feature>
<dbReference type="GO" id="GO:0043190">
    <property type="term" value="C:ATP-binding cassette (ABC) transporter complex"/>
    <property type="evidence" value="ECO:0007669"/>
    <property type="project" value="InterPro"/>
</dbReference>
<dbReference type="RefSeq" id="WP_068956053.1">
    <property type="nucleotide sequence ID" value="NZ_LGLV01000013.1"/>
</dbReference>
<comment type="subcellular location">
    <subcellularLocation>
        <location evidence="1">Cell inner membrane</location>
        <topology evidence="1">Multi-pass membrane protein</topology>
    </subcellularLocation>
    <subcellularLocation>
        <location evidence="8">Cell membrane</location>
        <topology evidence="8">Multi-pass membrane protein</topology>
    </subcellularLocation>
</comment>
<evidence type="ECO:0000259" key="9">
    <source>
        <dbReference type="PROSITE" id="PS50928"/>
    </source>
</evidence>
<evidence type="ECO:0000313" key="10">
    <source>
        <dbReference type="EMBL" id="OBZ93748.1"/>
    </source>
</evidence>
<evidence type="ECO:0000256" key="1">
    <source>
        <dbReference type="ARBA" id="ARBA00004429"/>
    </source>
</evidence>
<feature type="domain" description="ABC transmembrane type-1" evidence="9">
    <location>
        <begin position="21"/>
        <end position="209"/>
    </location>
</feature>
<evidence type="ECO:0000256" key="8">
    <source>
        <dbReference type="RuleBase" id="RU363032"/>
    </source>
</evidence>